<sequence length="80" mass="9058">MTTDCCSQKKSSYWSLAVLMYIIINIRVEAGFATSPERILDGSVALSVFLLMLYIGARFFNLIEEKNTVNMLSCREVRKG</sequence>
<dbReference type="EMBL" id="MTKS01000137">
    <property type="protein sequence ID" value="RWX51432.1"/>
    <property type="molecule type" value="Genomic_DNA"/>
</dbReference>
<organism evidence="2 3">
    <name type="scientific">Candidatus Electrothrix marina</name>
    <dbReference type="NCBI Taxonomy" id="1859130"/>
    <lineage>
        <taxon>Bacteria</taxon>
        <taxon>Pseudomonadati</taxon>
        <taxon>Thermodesulfobacteriota</taxon>
        <taxon>Desulfobulbia</taxon>
        <taxon>Desulfobulbales</taxon>
        <taxon>Desulfobulbaceae</taxon>
        <taxon>Candidatus Electrothrix</taxon>
    </lineage>
</organism>
<keyword evidence="1" id="KW-0472">Membrane</keyword>
<keyword evidence="3" id="KW-1185">Reference proteome</keyword>
<evidence type="ECO:0000313" key="2">
    <source>
        <dbReference type="EMBL" id="RWX51432.1"/>
    </source>
</evidence>
<feature type="transmembrane region" description="Helical" evidence="1">
    <location>
        <begin position="12"/>
        <end position="32"/>
    </location>
</feature>
<dbReference type="Proteomes" id="UP000288892">
    <property type="component" value="Unassembled WGS sequence"/>
</dbReference>
<evidence type="ECO:0000313" key="3">
    <source>
        <dbReference type="Proteomes" id="UP000288892"/>
    </source>
</evidence>
<reference evidence="2 3" key="1">
    <citation type="submission" date="2017-01" db="EMBL/GenBank/DDBJ databases">
        <title>The cable genome- insights into the physiology and evolution of filamentous bacteria capable of sulfide oxidation via long distance electron transfer.</title>
        <authorList>
            <person name="Schreiber L."/>
            <person name="Bjerg J.T."/>
            <person name="Boggild A."/>
            <person name="Van De Vossenberg J."/>
            <person name="Meysman F."/>
            <person name="Nielsen L.P."/>
            <person name="Schramm A."/>
            <person name="Kjeldsen K.U."/>
        </authorList>
    </citation>
    <scope>NUCLEOTIDE SEQUENCE [LARGE SCALE GENOMIC DNA]</scope>
    <source>
        <strain evidence="2">A5</strain>
    </source>
</reference>
<evidence type="ECO:0000256" key="1">
    <source>
        <dbReference type="SAM" id="Phobius"/>
    </source>
</evidence>
<proteinExistence type="predicted"/>
<dbReference type="AlphaFoldDB" id="A0A444JEB2"/>
<comment type="caution">
    <text evidence="2">The sequence shown here is derived from an EMBL/GenBank/DDBJ whole genome shotgun (WGS) entry which is preliminary data.</text>
</comment>
<keyword evidence="1" id="KW-1133">Transmembrane helix</keyword>
<name>A0A444JEB2_9BACT</name>
<protein>
    <submittedName>
        <fullName evidence="2">Uncharacterized protein</fullName>
    </submittedName>
</protein>
<keyword evidence="1" id="KW-0812">Transmembrane</keyword>
<gene>
    <name evidence="2" type="ORF">VU01_11373</name>
</gene>
<feature type="transmembrane region" description="Helical" evidence="1">
    <location>
        <begin position="44"/>
        <end position="63"/>
    </location>
</feature>
<accession>A0A444JEB2</accession>